<evidence type="ECO:0000256" key="5">
    <source>
        <dbReference type="SAM" id="Phobius"/>
    </source>
</evidence>
<proteinExistence type="predicted"/>
<protein>
    <submittedName>
        <fullName evidence="7">YIP1 family protein</fullName>
    </submittedName>
</protein>
<feature type="transmembrane region" description="Helical" evidence="5">
    <location>
        <begin position="130"/>
        <end position="150"/>
    </location>
</feature>
<keyword evidence="2 5" id="KW-0812">Transmembrane</keyword>
<evidence type="ECO:0000256" key="2">
    <source>
        <dbReference type="ARBA" id="ARBA00022692"/>
    </source>
</evidence>
<accession>A0ABY5S5H0</accession>
<feature type="transmembrane region" description="Helical" evidence="5">
    <location>
        <begin position="162"/>
        <end position="186"/>
    </location>
</feature>
<evidence type="ECO:0000313" key="8">
    <source>
        <dbReference type="Proteomes" id="UP001057877"/>
    </source>
</evidence>
<feature type="transmembrane region" description="Helical" evidence="5">
    <location>
        <begin position="98"/>
        <end position="118"/>
    </location>
</feature>
<dbReference type="RefSeq" id="WP_258385240.1">
    <property type="nucleotide sequence ID" value="NZ_CP091430.1"/>
</dbReference>
<keyword evidence="8" id="KW-1185">Reference proteome</keyword>
<dbReference type="EMBL" id="CP091430">
    <property type="protein sequence ID" value="UVI29151.1"/>
    <property type="molecule type" value="Genomic_DNA"/>
</dbReference>
<evidence type="ECO:0000256" key="3">
    <source>
        <dbReference type="ARBA" id="ARBA00022989"/>
    </source>
</evidence>
<dbReference type="Proteomes" id="UP001057877">
    <property type="component" value="Chromosome"/>
</dbReference>
<evidence type="ECO:0000259" key="6">
    <source>
        <dbReference type="Pfam" id="PF04893"/>
    </source>
</evidence>
<comment type="subcellular location">
    <subcellularLocation>
        <location evidence="1">Membrane</location>
        <topology evidence="1">Multi-pass membrane protein</topology>
    </subcellularLocation>
</comment>
<feature type="domain" description="Yip1" evidence="6">
    <location>
        <begin position="10"/>
        <end position="177"/>
    </location>
</feature>
<keyword evidence="3 5" id="KW-1133">Transmembrane helix</keyword>
<evidence type="ECO:0000256" key="1">
    <source>
        <dbReference type="ARBA" id="ARBA00004141"/>
    </source>
</evidence>
<sequence length="204" mass="23674">MNTLLLMRLVIAHPIDFYFEIQNPRRIFWHQGFVLIALAFAIRMLSILMTGYAFETREPYEISWFYELVYILVPWLVYCIANWAVSAIMEGEGKFKEIFVGSAFALVPFILFSLPVTLLTNILSLEEADIVHTLTNLLFIWCGWLILIKIKILHDFELGKMLWIAVLTVISMAIVLFVGILLFGLINQFVSFVTDIFKEVRLRS</sequence>
<gene>
    <name evidence="7" type="ORF">L1F29_27565</name>
</gene>
<name>A0ABY5S5H0_9BACL</name>
<dbReference type="InterPro" id="IPR006977">
    <property type="entry name" value="Yip1_dom"/>
</dbReference>
<reference evidence="7" key="1">
    <citation type="submission" date="2022-01" db="EMBL/GenBank/DDBJ databases">
        <title>Paenibacillus spongiae sp. nov., isolated from marine sponge.</title>
        <authorList>
            <person name="Li Z."/>
            <person name="Zhang M."/>
        </authorList>
    </citation>
    <scope>NUCLEOTIDE SEQUENCE</scope>
    <source>
        <strain evidence="7">PHS-Z3</strain>
    </source>
</reference>
<organism evidence="7 8">
    <name type="scientific">Paenibacillus spongiae</name>
    <dbReference type="NCBI Taxonomy" id="2909671"/>
    <lineage>
        <taxon>Bacteria</taxon>
        <taxon>Bacillati</taxon>
        <taxon>Bacillota</taxon>
        <taxon>Bacilli</taxon>
        <taxon>Bacillales</taxon>
        <taxon>Paenibacillaceae</taxon>
        <taxon>Paenibacillus</taxon>
    </lineage>
</organism>
<keyword evidence="4 5" id="KW-0472">Membrane</keyword>
<dbReference type="Pfam" id="PF04893">
    <property type="entry name" value="Yip1"/>
    <property type="match status" value="1"/>
</dbReference>
<feature type="transmembrane region" description="Helical" evidence="5">
    <location>
        <begin position="32"/>
        <end position="52"/>
    </location>
</feature>
<evidence type="ECO:0000313" key="7">
    <source>
        <dbReference type="EMBL" id="UVI29151.1"/>
    </source>
</evidence>
<feature type="transmembrane region" description="Helical" evidence="5">
    <location>
        <begin position="64"/>
        <end position="86"/>
    </location>
</feature>
<evidence type="ECO:0000256" key="4">
    <source>
        <dbReference type="ARBA" id="ARBA00023136"/>
    </source>
</evidence>